<feature type="domain" description="F-box" evidence="1">
    <location>
        <begin position="6"/>
        <end position="56"/>
    </location>
</feature>
<dbReference type="PROSITE" id="PS50181">
    <property type="entry name" value="FBOX"/>
    <property type="match status" value="1"/>
</dbReference>
<dbReference type="PANTHER" id="PTHR31672:SF13">
    <property type="entry name" value="F-BOX PROTEIN CPR30-LIKE"/>
    <property type="match status" value="1"/>
</dbReference>
<name>A0A835H4D3_9MAGN</name>
<dbReference type="InterPro" id="IPR036047">
    <property type="entry name" value="F-box-like_dom_sf"/>
</dbReference>
<protein>
    <recommendedName>
        <fullName evidence="1">F-box domain-containing protein</fullName>
    </recommendedName>
</protein>
<dbReference type="NCBIfam" id="TIGR01640">
    <property type="entry name" value="F_box_assoc_1"/>
    <property type="match status" value="1"/>
</dbReference>
<proteinExistence type="predicted"/>
<dbReference type="Pfam" id="PF00646">
    <property type="entry name" value="F-box"/>
    <property type="match status" value="1"/>
</dbReference>
<dbReference type="Gene3D" id="1.20.1280.50">
    <property type="match status" value="1"/>
</dbReference>
<dbReference type="AlphaFoldDB" id="A0A835H4D3"/>
<dbReference type="InterPro" id="IPR050796">
    <property type="entry name" value="SCF_F-box_component"/>
</dbReference>
<dbReference type="PANTHER" id="PTHR31672">
    <property type="entry name" value="BNACNNG10540D PROTEIN"/>
    <property type="match status" value="1"/>
</dbReference>
<keyword evidence="3" id="KW-1185">Reference proteome</keyword>
<organism evidence="2 3">
    <name type="scientific">Coptis chinensis</name>
    <dbReference type="NCBI Taxonomy" id="261450"/>
    <lineage>
        <taxon>Eukaryota</taxon>
        <taxon>Viridiplantae</taxon>
        <taxon>Streptophyta</taxon>
        <taxon>Embryophyta</taxon>
        <taxon>Tracheophyta</taxon>
        <taxon>Spermatophyta</taxon>
        <taxon>Magnoliopsida</taxon>
        <taxon>Ranunculales</taxon>
        <taxon>Ranunculaceae</taxon>
        <taxon>Coptidoideae</taxon>
        <taxon>Coptis</taxon>
    </lineage>
</organism>
<comment type="caution">
    <text evidence="2">The sequence shown here is derived from an EMBL/GenBank/DDBJ whole genome shotgun (WGS) entry which is preliminary data.</text>
</comment>
<sequence length="376" mass="43099">MEFKKEDLFSKLPIDIVFDILSRLPLKTISQCRWVSKTWYSFIQHPPFTQLHFTRTTPIPCAAFIGGRYSQSYVTDPECFLNSKKRVTAYDLELKEFKDNFRVPNGSWICFDVVGTVNGLICFSEMGNYCSSPYYICNPITLDYVILPRSPMICYGHMASGFGFDSVSNQYKVFRILRSNEVEVFTLGSDCWRPIRTNTSFIRSMNRSHALLNGCIHWVADSRVDGKACTVILSLNVATEEFSIIQMPSISNGFKRSSSYELMVLGERLCVSLCDTRADRETWVMKEYGKLGSWTEEYIFPQEFYPRLSHRCSHGIMEIRNNELVMFSKALGYYHCENKTFNPAKVVDVQGCGVGMTDFQIFFTGSLVSPRIIGDN</sequence>
<dbReference type="InterPro" id="IPR017451">
    <property type="entry name" value="F-box-assoc_interact_dom"/>
</dbReference>
<dbReference type="SMART" id="SM00256">
    <property type="entry name" value="FBOX"/>
    <property type="match status" value="1"/>
</dbReference>
<dbReference type="Pfam" id="PF08268">
    <property type="entry name" value="FBA_3"/>
    <property type="match status" value="1"/>
</dbReference>
<dbReference type="EMBL" id="JADFTS010000008">
    <property type="protein sequence ID" value="KAF9591447.1"/>
    <property type="molecule type" value="Genomic_DNA"/>
</dbReference>
<accession>A0A835H4D3</accession>
<gene>
    <name evidence="2" type="ORF">IFM89_004145</name>
</gene>
<reference evidence="2 3" key="1">
    <citation type="submission" date="2020-10" db="EMBL/GenBank/DDBJ databases">
        <title>The Coptis chinensis genome and diversification of protoberbering-type alkaloids.</title>
        <authorList>
            <person name="Wang B."/>
            <person name="Shu S."/>
            <person name="Song C."/>
            <person name="Liu Y."/>
        </authorList>
    </citation>
    <scope>NUCLEOTIDE SEQUENCE [LARGE SCALE GENOMIC DNA]</scope>
    <source>
        <strain evidence="2">HL-2020</strain>
        <tissue evidence="2">Leaf</tissue>
    </source>
</reference>
<dbReference type="InterPro" id="IPR001810">
    <property type="entry name" value="F-box_dom"/>
</dbReference>
<evidence type="ECO:0000313" key="3">
    <source>
        <dbReference type="Proteomes" id="UP000631114"/>
    </source>
</evidence>
<dbReference type="InterPro" id="IPR013187">
    <property type="entry name" value="F-box-assoc_dom_typ3"/>
</dbReference>
<evidence type="ECO:0000259" key="1">
    <source>
        <dbReference type="PROSITE" id="PS50181"/>
    </source>
</evidence>
<dbReference type="SUPFAM" id="SSF81383">
    <property type="entry name" value="F-box domain"/>
    <property type="match status" value="1"/>
</dbReference>
<dbReference type="Proteomes" id="UP000631114">
    <property type="component" value="Unassembled WGS sequence"/>
</dbReference>
<dbReference type="OrthoDB" id="1867694at2759"/>
<evidence type="ECO:0000313" key="2">
    <source>
        <dbReference type="EMBL" id="KAF9591447.1"/>
    </source>
</evidence>